<proteinExistence type="predicted"/>
<dbReference type="RefSeq" id="WP_055189378.1">
    <property type="nucleotide sequence ID" value="NZ_FPBS01000002.1"/>
</dbReference>
<feature type="transmembrane region" description="Helical" evidence="1">
    <location>
        <begin position="341"/>
        <end position="360"/>
    </location>
</feature>
<protein>
    <recommendedName>
        <fullName evidence="4">Glycosyltransferase RgtA/B/C/D-like domain-containing protein</fullName>
    </recommendedName>
</protein>
<keyword evidence="1" id="KW-0812">Transmembrane</keyword>
<accession>A0A0P7KM93</accession>
<feature type="transmembrane region" description="Helical" evidence="1">
    <location>
        <begin position="142"/>
        <end position="160"/>
    </location>
</feature>
<feature type="transmembrane region" description="Helical" evidence="1">
    <location>
        <begin position="312"/>
        <end position="329"/>
    </location>
</feature>
<evidence type="ECO:0000256" key="1">
    <source>
        <dbReference type="SAM" id="Phobius"/>
    </source>
</evidence>
<feature type="transmembrane region" description="Helical" evidence="1">
    <location>
        <begin position="209"/>
        <end position="236"/>
    </location>
</feature>
<evidence type="ECO:0000313" key="3">
    <source>
        <dbReference type="Proteomes" id="UP000050471"/>
    </source>
</evidence>
<feature type="transmembrane region" description="Helical" evidence="1">
    <location>
        <begin position="256"/>
        <end position="279"/>
    </location>
</feature>
<dbReference type="OrthoDB" id="7993201at2"/>
<feature type="transmembrane region" description="Helical" evidence="1">
    <location>
        <begin position="53"/>
        <end position="73"/>
    </location>
</feature>
<dbReference type="Proteomes" id="UP000050471">
    <property type="component" value="Unassembled WGS sequence"/>
</dbReference>
<evidence type="ECO:0008006" key="4">
    <source>
        <dbReference type="Google" id="ProtNLM"/>
    </source>
</evidence>
<feature type="transmembrane region" description="Helical" evidence="1">
    <location>
        <begin position="172"/>
        <end position="202"/>
    </location>
</feature>
<dbReference type="AlphaFoldDB" id="A0A0P7KM93"/>
<feature type="transmembrane region" description="Helical" evidence="1">
    <location>
        <begin position="111"/>
        <end position="130"/>
    </location>
</feature>
<reference evidence="2 3" key="1">
    <citation type="submission" date="2015-09" db="EMBL/GenBank/DDBJ databases">
        <title>Draft genome sequence of Aliiroseovarius crassostreae CV919-312TSm, the causative agent of Roseovarius Oyster Disease (formerly Juvenile Oyster Disease).</title>
        <authorList>
            <person name="Kessner L."/>
            <person name="Spinard E."/>
            <person name="Nelson D."/>
        </authorList>
    </citation>
    <scope>NUCLEOTIDE SEQUENCE [LARGE SCALE GENOMIC DNA]</scope>
    <source>
        <strain evidence="2 3">CV919-312</strain>
    </source>
</reference>
<comment type="caution">
    <text evidence="2">The sequence shown here is derived from an EMBL/GenBank/DDBJ whole genome shotgun (WGS) entry which is preliminary data.</text>
</comment>
<feature type="transmembrane region" description="Helical" evidence="1">
    <location>
        <begin position="288"/>
        <end position="306"/>
    </location>
</feature>
<sequence>MSKEKGIILAAVQIAFFALFSGVLLAKGGLFVGQHEGDTLHLLQILTRMSAGQVPHLDFVTPIGAMAFLPIVLFSKMGIGFGHSFLYGQVLVGAAFLPAIWWVSMTRLAGIWRHVFAIAMIVLCLGLIHGEADQLLSVSMHYNRWAWVAAFVAILTALLPSRFADSPVLDGILIGAAFVVMAMIKVTYFAAFSPPVLVALLTRGAGRTVLWALVMGLVGVGLITLYAGTPVYWLLYLADLLNVAGSEFRSSPGLPLGKVISAPAYLPGTALALVAVILLRQAGRMREGLVLLLLLPGFVYVTYQNYGNDPQWIGLVGLLLISLLPAQPVTNGLGWDLGRGMVIAASCAFVLATPSFLNIAQSPFRHLMTDVEDFVPFLPDVAQSEDLQARRVRANLINVSRPFDGPDTIFAASYLAKDREDEKLVFKGEEFPSCVLESGMMAWFRGVADDLNAAGLVQGKSIFVADILASYWLFGAGEPLQRGAPWYYGGLTGIENADLLLVPSCPQSGELRKLVLEEISETEWVQDVTELRRTGDYVLYQLPDLKN</sequence>
<feature type="transmembrane region" description="Helical" evidence="1">
    <location>
        <begin position="7"/>
        <end position="33"/>
    </location>
</feature>
<dbReference type="EMBL" id="LKBA01000006">
    <property type="protein sequence ID" value="KPN63231.1"/>
    <property type="molecule type" value="Genomic_DNA"/>
</dbReference>
<keyword evidence="1" id="KW-1133">Transmembrane helix</keyword>
<evidence type="ECO:0000313" key="2">
    <source>
        <dbReference type="EMBL" id="KPN63231.1"/>
    </source>
</evidence>
<name>A0A0P7KM93_9RHOB</name>
<keyword evidence="1" id="KW-0472">Membrane</keyword>
<feature type="transmembrane region" description="Helical" evidence="1">
    <location>
        <begin position="85"/>
        <end position="105"/>
    </location>
</feature>
<gene>
    <name evidence="2" type="ORF">AKJ29_11075</name>
</gene>
<organism evidence="2 3">
    <name type="scientific">Aliiroseovarius crassostreae</name>
    <dbReference type="NCBI Taxonomy" id="154981"/>
    <lineage>
        <taxon>Bacteria</taxon>
        <taxon>Pseudomonadati</taxon>
        <taxon>Pseudomonadota</taxon>
        <taxon>Alphaproteobacteria</taxon>
        <taxon>Rhodobacterales</taxon>
        <taxon>Paracoccaceae</taxon>
        <taxon>Aliiroseovarius</taxon>
    </lineage>
</organism>
<keyword evidence="3" id="KW-1185">Reference proteome</keyword>